<dbReference type="EMBL" id="GBXM01040696">
    <property type="protein sequence ID" value="JAH67881.1"/>
    <property type="molecule type" value="Transcribed_RNA"/>
</dbReference>
<sequence length="38" mass="4510">MSVRIRPVTRIRKREHLKVFSSVISETSEQHDIGIYQI</sequence>
<organism evidence="1">
    <name type="scientific">Anguilla anguilla</name>
    <name type="common">European freshwater eel</name>
    <name type="synonym">Muraena anguilla</name>
    <dbReference type="NCBI Taxonomy" id="7936"/>
    <lineage>
        <taxon>Eukaryota</taxon>
        <taxon>Metazoa</taxon>
        <taxon>Chordata</taxon>
        <taxon>Craniata</taxon>
        <taxon>Vertebrata</taxon>
        <taxon>Euteleostomi</taxon>
        <taxon>Actinopterygii</taxon>
        <taxon>Neopterygii</taxon>
        <taxon>Teleostei</taxon>
        <taxon>Anguilliformes</taxon>
        <taxon>Anguillidae</taxon>
        <taxon>Anguilla</taxon>
    </lineage>
</organism>
<name>A0A0E9UQ59_ANGAN</name>
<reference evidence="1" key="2">
    <citation type="journal article" date="2015" name="Fish Shellfish Immunol.">
        <title>Early steps in the European eel (Anguilla anguilla)-Vibrio vulnificus interaction in the gills: Role of the RtxA13 toxin.</title>
        <authorList>
            <person name="Callol A."/>
            <person name="Pajuelo D."/>
            <person name="Ebbesson L."/>
            <person name="Teles M."/>
            <person name="MacKenzie S."/>
            <person name="Amaro C."/>
        </authorList>
    </citation>
    <scope>NUCLEOTIDE SEQUENCE</scope>
</reference>
<accession>A0A0E9UQ59</accession>
<evidence type="ECO:0000313" key="1">
    <source>
        <dbReference type="EMBL" id="JAH67881.1"/>
    </source>
</evidence>
<dbReference type="AlphaFoldDB" id="A0A0E9UQ59"/>
<reference evidence="1" key="1">
    <citation type="submission" date="2014-11" db="EMBL/GenBank/DDBJ databases">
        <authorList>
            <person name="Amaro Gonzalez C."/>
        </authorList>
    </citation>
    <scope>NUCLEOTIDE SEQUENCE</scope>
</reference>
<proteinExistence type="predicted"/>
<protein>
    <submittedName>
        <fullName evidence="1">Uncharacterized protein</fullName>
    </submittedName>
</protein>